<evidence type="ECO:0000313" key="4">
    <source>
        <dbReference type="EMBL" id="GBD09734.1"/>
    </source>
</evidence>
<dbReference type="EMBL" id="BEHY01000062">
    <property type="protein sequence ID" value="GBD09734.1"/>
    <property type="molecule type" value="Genomic_DNA"/>
</dbReference>
<keyword evidence="2" id="KW-0732">Signal</keyword>
<evidence type="ECO:0000256" key="2">
    <source>
        <dbReference type="SAM" id="SignalP"/>
    </source>
</evidence>
<proteinExistence type="predicted"/>
<evidence type="ECO:0000259" key="3">
    <source>
        <dbReference type="Pfam" id="PF18914"/>
    </source>
</evidence>
<organism evidence="4 5">
    <name type="scientific">Candidatus Thermoflexus japonica</name>
    <dbReference type="NCBI Taxonomy" id="2035417"/>
    <lineage>
        <taxon>Bacteria</taxon>
        <taxon>Bacillati</taxon>
        <taxon>Chloroflexota</taxon>
        <taxon>Thermoflexia</taxon>
        <taxon>Thermoflexales</taxon>
        <taxon>Thermoflexaceae</taxon>
        <taxon>Thermoflexus</taxon>
    </lineage>
</organism>
<feature type="domain" description="DUF5666" evidence="3">
    <location>
        <begin position="198"/>
        <end position="262"/>
    </location>
</feature>
<accession>A0A2H5Y8F3</accession>
<gene>
    <name evidence="4" type="ORF">HRbin22_01994</name>
</gene>
<dbReference type="AlphaFoldDB" id="A0A2H5Y8F3"/>
<name>A0A2H5Y8F3_9CHLR</name>
<dbReference type="InterPro" id="IPR043724">
    <property type="entry name" value="DUF5666"/>
</dbReference>
<evidence type="ECO:0000256" key="1">
    <source>
        <dbReference type="SAM" id="MobiDB-lite"/>
    </source>
</evidence>
<feature type="chain" id="PRO_5014113526" description="DUF5666 domain-containing protein" evidence="2">
    <location>
        <begin position="24"/>
        <end position="289"/>
    </location>
</feature>
<feature type="region of interest" description="Disordered" evidence="1">
    <location>
        <begin position="266"/>
        <end position="289"/>
    </location>
</feature>
<comment type="caution">
    <text evidence="4">The sequence shown here is derived from an EMBL/GenBank/DDBJ whole genome shotgun (WGS) entry which is preliminary data.</text>
</comment>
<protein>
    <recommendedName>
        <fullName evidence="3">DUF5666 domain-containing protein</fullName>
    </recommendedName>
</protein>
<dbReference type="Proteomes" id="UP000236642">
    <property type="component" value="Unassembled WGS sequence"/>
</dbReference>
<feature type="signal peptide" evidence="2">
    <location>
        <begin position="1"/>
        <end position="23"/>
    </location>
</feature>
<dbReference type="Pfam" id="PF18914">
    <property type="entry name" value="DUF5666"/>
    <property type="match status" value="1"/>
</dbReference>
<feature type="compositionally biased region" description="Pro residues" evidence="1">
    <location>
        <begin position="271"/>
        <end position="289"/>
    </location>
</feature>
<evidence type="ECO:0000313" key="5">
    <source>
        <dbReference type="Proteomes" id="UP000236642"/>
    </source>
</evidence>
<sequence length="289" mass="31423">MRRIGLWLLILSGVFLQVGTVWAQEPSPTATPAPGRPALVRGSITAIGDHTLTLNTERWGALEVQIREGTRFHVPGFVQAGLGEVRVGDRATVHGRWIEEGRSVEAHWVIVHGPVQVRRGTVERIDVAARRLEVKTRAGEVIPVEWTEHTRLHITGVISPTWSDLGTGYPVTVIGHFVEGTFLAGRVISHRPHRLFLGVLQGVEGTTLVIQTRSGEVVRLQTDAQTRVRIPGHPNATLADLRAGDTVAARAIGNPDGTWLARTVIARSPKAPRPASPGPRQGPPPTRRP</sequence>
<reference evidence="5" key="1">
    <citation type="submission" date="2017-09" db="EMBL/GenBank/DDBJ databases">
        <title>Metaegenomics of thermophilic ammonia-oxidizing enrichment culture.</title>
        <authorList>
            <person name="Kato S."/>
            <person name="Suzuki K."/>
        </authorList>
    </citation>
    <scope>NUCLEOTIDE SEQUENCE [LARGE SCALE GENOMIC DNA]</scope>
</reference>